<dbReference type="SUPFAM" id="SSF50952">
    <property type="entry name" value="Soluble quinoprotein glucose dehydrogenase"/>
    <property type="match status" value="1"/>
</dbReference>
<sequence>MASVKTGLAGEGTEFYYIWNPLRYHFRTHYQMLGKRKQRLGRDSRHFFPIVLGLIGLVSLTGDQSLTAEQGSSTKSDRALWTTSRIHGTPDPPLPYQLENAFPELKFDEPLAISLIPGTNRFLLCERNGKLFTFADTPDAKPKLLMDLERTIYGAAAHPDFVNNGRLFVVSIVKEGAEDGTRLSRFETSADDRFHAKPLSEVVLLSWLAGGHNGGCVRFGPDGLLYVSTGDGSGWADWHLTGQRIDDFLASILRIDVDRSAGDKPYAIPADNPFINTPDACPEVYSYGHRNVWKFSFDGEGHLWAGDVGQDLWEMIELVQPGGNYGWSIKEGTHDFKPDRQLGPTPIQPPLLEHPHSESRSITGGYIWEAAEPADLHGCYIYGDYDTGKIWSVRLVGGQPTKPRQLADTQFRIVAFAQNKQGEVLVVDHVSGTLQRLVPAPLPDEDEPTFPRLLSETGLFVSTTDHIPQPGLIPYSVNAPLWSDGASKERFIARPGDSQILFDDVTYPAPPPGWRFPDGTVLVKTFSLEMEAGNPLSTRRLETRLLHFKSMPGDRERYGAQFWRGYTYVWNDAQTDAVLLDAQGADRVLNIQDKNAPGGVRQQTWHFPSRAECTLCHTMAAKYALGVNTLQMNRLHDYGDGQPRNQLAQLEEWGVFAKPLPQSPEALPRLADYHDHTQSINDRARSYLHANCSHCHRLWGGGLTDFQLLADLPLSKAGLIDATPERGHYGIKDARLIAPGHPDRSLLTHRMSLLKIGRMPHIGSSVIDEEGVELLREWIQQMK</sequence>
<protein>
    <submittedName>
        <fullName evidence="2">Quinoprotein glucose dehydrogenase B</fullName>
        <ecNumber evidence="2">1.1.5.2</ecNumber>
    </submittedName>
</protein>
<organism evidence="2 3">
    <name type="scientific">Symmachiella dynata</name>
    <dbReference type="NCBI Taxonomy" id="2527995"/>
    <lineage>
        <taxon>Bacteria</taxon>
        <taxon>Pseudomonadati</taxon>
        <taxon>Planctomycetota</taxon>
        <taxon>Planctomycetia</taxon>
        <taxon>Planctomycetales</taxon>
        <taxon>Planctomycetaceae</taxon>
        <taxon>Symmachiella</taxon>
    </lineage>
</organism>
<dbReference type="RefSeq" id="WP_197534656.1">
    <property type="nucleotide sequence ID" value="NZ_CP036276.1"/>
</dbReference>
<gene>
    <name evidence="2" type="primary">gdhB_1</name>
    <name evidence="2" type="ORF">Mal52_09320</name>
</gene>
<dbReference type="EC" id="1.1.5.2" evidence="2"/>
<dbReference type="InterPro" id="IPR012938">
    <property type="entry name" value="Glc/Sorbosone_DH"/>
</dbReference>
<dbReference type="InterPro" id="IPR011042">
    <property type="entry name" value="6-blade_b-propeller_TolB-like"/>
</dbReference>
<dbReference type="EMBL" id="CP036276">
    <property type="protein sequence ID" value="QDU42471.1"/>
    <property type="molecule type" value="Genomic_DNA"/>
</dbReference>
<proteinExistence type="predicted"/>
<dbReference type="InterPro" id="IPR011041">
    <property type="entry name" value="Quinoprot_gluc/sorb_DH_b-prop"/>
</dbReference>
<accession>A0A517ZJ06</accession>
<dbReference type="PANTHER" id="PTHR19328">
    <property type="entry name" value="HEDGEHOG-INTERACTING PROTEIN"/>
    <property type="match status" value="1"/>
</dbReference>
<dbReference type="GO" id="GO:0008876">
    <property type="term" value="F:quinoprotein glucose dehydrogenase activity"/>
    <property type="evidence" value="ECO:0007669"/>
    <property type="project" value="UniProtKB-EC"/>
</dbReference>
<dbReference type="KEGG" id="sdyn:Mal52_09320"/>
<dbReference type="AlphaFoldDB" id="A0A517ZJ06"/>
<reference evidence="2 3" key="1">
    <citation type="submission" date="2019-02" db="EMBL/GenBank/DDBJ databases">
        <title>Deep-cultivation of Planctomycetes and their phenomic and genomic characterization uncovers novel biology.</title>
        <authorList>
            <person name="Wiegand S."/>
            <person name="Jogler M."/>
            <person name="Boedeker C."/>
            <person name="Pinto D."/>
            <person name="Vollmers J."/>
            <person name="Rivas-Marin E."/>
            <person name="Kohn T."/>
            <person name="Peeters S.H."/>
            <person name="Heuer A."/>
            <person name="Rast P."/>
            <person name="Oberbeckmann S."/>
            <person name="Bunk B."/>
            <person name="Jeske O."/>
            <person name="Meyerdierks A."/>
            <person name="Storesund J.E."/>
            <person name="Kallscheuer N."/>
            <person name="Luecker S."/>
            <person name="Lage O.M."/>
            <person name="Pohl T."/>
            <person name="Merkel B.J."/>
            <person name="Hornburger P."/>
            <person name="Mueller R.-W."/>
            <person name="Bruemmer F."/>
            <person name="Labrenz M."/>
            <person name="Spormann A.M."/>
            <person name="Op den Camp H."/>
            <person name="Overmann J."/>
            <person name="Amann R."/>
            <person name="Jetten M.S.M."/>
            <person name="Mascher T."/>
            <person name="Medema M.H."/>
            <person name="Devos D.P."/>
            <person name="Kaster A.-K."/>
            <person name="Ovreas L."/>
            <person name="Rohde M."/>
            <person name="Galperin M.Y."/>
            <person name="Jogler C."/>
        </authorList>
    </citation>
    <scope>NUCLEOTIDE SEQUENCE [LARGE SCALE GENOMIC DNA]</scope>
    <source>
        <strain evidence="2 3">Mal52</strain>
    </source>
</reference>
<evidence type="ECO:0000313" key="2">
    <source>
        <dbReference type="EMBL" id="QDU42471.1"/>
    </source>
</evidence>
<keyword evidence="2" id="KW-0560">Oxidoreductase</keyword>
<evidence type="ECO:0000313" key="3">
    <source>
        <dbReference type="Proteomes" id="UP000319383"/>
    </source>
</evidence>
<evidence type="ECO:0000259" key="1">
    <source>
        <dbReference type="Pfam" id="PF07995"/>
    </source>
</evidence>
<name>A0A517ZJ06_9PLAN</name>
<feature type="domain" description="Glucose/Sorbosone dehydrogenase" evidence="1">
    <location>
        <begin position="107"/>
        <end position="433"/>
    </location>
</feature>
<dbReference type="Gene3D" id="2.120.10.30">
    <property type="entry name" value="TolB, C-terminal domain"/>
    <property type="match status" value="1"/>
</dbReference>
<keyword evidence="3" id="KW-1185">Reference proteome</keyword>
<dbReference type="PANTHER" id="PTHR19328:SF75">
    <property type="entry name" value="ALDOSE SUGAR DEHYDROGENASE YLII"/>
    <property type="match status" value="1"/>
</dbReference>
<dbReference type="Proteomes" id="UP000319383">
    <property type="component" value="Chromosome"/>
</dbReference>
<dbReference type="Pfam" id="PF07995">
    <property type="entry name" value="GSDH"/>
    <property type="match status" value="1"/>
</dbReference>